<keyword evidence="7" id="KW-0106">Calcium</keyword>
<dbReference type="AlphaFoldDB" id="A0A4W4FVY0"/>
<protein>
    <recommendedName>
        <fullName evidence="8">Cadherin domain-containing protein</fullName>
    </recommendedName>
</protein>
<accession>A0A4W4FVY0</accession>
<keyword evidence="5" id="KW-0472">Membrane</keyword>
<dbReference type="SUPFAM" id="SSF49313">
    <property type="entry name" value="Cadherin-like"/>
    <property type="match status" value="1"/>
</dbReference>
<dbReference type="InterPro" id="IPR050174">
    <property type="entry name" value="Protocadherin/Cadherin-CA"/>
</dbReference>
<dbReference type="GO" id="GO:0005886">
    <property type="term" value="C:plasma membrane"/>
    <property type="evidence" value="ECO:0007669"/>
    <property type="project" value="TreeGrafter"/>
</dbReference>
<sequence>FIVFVVHNCIFIESIASGQVVYSVSEESNPGTTVANLVKDLNLNVRDLEHREFQIVSGPNKRYFDVNVKTGILFLRERIDREVICGRSKPLDREKQPVIHLILSAIDGGKPLNLGRQR</sequence>
<reference evidence="9" key="4">
    <citation type="submission" date="2025-08" db="UniProtKB">
        <authorList>
            <consortium name="Ensembl"/>
        </authorList>
    </citation>
    <scope>IDENTIFICATION</scope>
</reference>
<reference evidence="9" key="5">
    <citation type="submission" date="2025-09" db="UniProtKB">
        <authorList>
            <consortium name="Ensembl"/>
        </authorList>
    </citation>
    <scope>IDENTIFICATION</scope>
</reference>
<organism evidence="9 10">
    <name type="scientific">Electrophorus electricus</name>
    <name type="common">Electric eel</name>
    <name type="synonym">Gymnotus electricus</name>
    <dbReference type="NCBI Taxonomy" id="8005"/>
    <lineage>
        <taxon>Eukaryota</taxon>
        <taxon>Metazoa</taxon>
        <taxon>Chordata</taxon>
        <taxon>Craniata</taxon>
        <taxon>Vertebrata</taxon>
        <taxon>Euteleostomi</taxon>
        <taxon>Actinopterygii</taxon>
        <taxon>Neopterygii</taxon>
        <taxon>Teleostei</taxon>
        <taxon>Ostariophysi</taxon>
        <taxon>Gymnotiformes</taxon>
        <taxon>Gymnotoidei</taxon>
        <taxon>Gymnotidae</taxon>
        <taxon>Electrophorus</taxon>
    </lineage>
</organism>
<evidence type="ECO:0000256" key="5">
    <source>
        <dbReference type="ARBA" id="ARBA00023136"/>
    </source>
</evidence>
<evidence type="ECO:0000313" key="9">
    <source>
        <dbReference type="Ensembl" id="ENSEEEP00000029218.2"/>
    </source>
</evidence>
<evidence type="ECO:0000256" key="2">
    <source>
        <dbReference type="ARBA" id="ARBA00022692"/>
    </source>
</evidence>
<dbReference type="PANTHER" id="PTHR24028">
    <property type="entry name" value="CADHERIN-87A"/>
    <property type="match status" value="1"/>
</dbReference>
<dbReference type="CDD" id="cd11304">
    <property type="entry name" value="Cadherin_repeat"/>
    <property type="match status" value="1"/>
</dbReference>
<dbReference type="GO" id="GO:0005509">
    <property type="term" value="F:calcium ion binding"/>
    <property type="evidence" value="ECO:0007669"/>
    <property type="project" value="UniProtKB-UniRule"/>
</dbReference>
<dbReference type="Ensembl" id="ENSEEET00000029557.2">
    <property type="protein sequence ID" value="ENSEEEP00000029218.2"/>
    <property type="gene ID" value="ENSEEEG00000014001.2"/>
</dbReference>
<evidence type="ECO:0000256" key="3">
    <source>
        <dbReference type="ARBA" id="ARBA00022889"/>
    </source>
</evidence>
<evidence type="ECO:0000256" key="4">
    <source>
        <dbReference type="ARBA" id="ARBA00022989"/>
    </source>
</evidence>
<reference evidence="10" key="1">
    <citation type="journal article" date="2014" name="Science">
        <title>Nonhuman genetics. Genomic basis for the convergent evolution of electric organs.</title>
        <authorList>
            <person name="Gallant J.R."/>
            <person name="Traeger L.L."/>
            <person name="Volkening J.D."/>
            <person name="Moffett H."/>
            <person name="Chen P.H."/>
            <person name="Novina C.D."/>
            <person name="Phillips G.N.Jr."/>
            <person name="Anand R."/>
            <person name="Wells G.B."/>
            <person name="Pinch M."/>
            <person name="Guth R."/>
            <person name="Unguez G.A."/>
            <person name="Albert J.S."/>
            <person name="Zakon H.H."/>
            <person name="Samanta M.P."/>
            <person name="Sussman M.R."/>
        </authorList>
    </citation>
    <scope>NUCLEOTIDE SEQUENCE [LARGE SCALE GENOMIC DNA]</scope>
</reference>
<evidence type="ECO:0000256" key="1">
    <source>
        <dbReference type="ARBA" id="ARBA00004167"/>
    </source>
</evidence>
<dbReference type="Gene3D" id="2.60.40.60">
    <property type="entry name" value="Cadherins"/>
    <property type="match status" value="1"/>
</dbReference>
<dbReference type="InterPro" id="IPR002126">
    <property type="entry name" value="Cadherin-like_dom"/>
</dbReference>
<dbReference type="GeneTree" id="ENSGT00940000164173"/>
<dbReference type="OMA" id="IDREECK"/>
<keyword evidence="10" id="KW-1185">Reference proteome</keyword>
<keyword evidence="2" id="KW-0812">Transmembrane</keyword>
<dbReference type="InterPro" id="IPR013164">
    <property type="entry name" value="Cadherin_N"/>
</dbReference>
<dbReference type="Pfam" id="PF08266">
    <property type="entry name" value="Cadherin_2"/>
    <property type="match status" value="1"/>
</dbReference>
<evidence type="ECO:0000256" key="6">
    <source>
        <dbReference type="ARBA" id="ARBA00023180"/>
    </source>
</evidence>
<evidence type="ECO:0000313" key="10">
    <source>
        <dbReference type="Proteomes" id="UP000314983"/>
    </source>
</evidence>
<keyword evidence="3" id="KW-0130">Cell adhesion</keyword>
<reference evidence="9" key="3">
    <citation type="submission" date="2020-05" db="EMBL/GenBank/DDBJ databases">
        <title>Electrophorus electricus (electric eel) genome, fEleEle1, primary haplotype.</title>
        <authorList>
            <person name="Myers G."/>
            <person name="Meyer A."/>
            <person name="Fedrigo O."/>
            <person name="Formenti G."/>
            <person name="Rhie A."/>
            <person name="Tracey A."/>
            <person name="Sims Y."/>
            <person name="Jarvis E.D."/>
        </authorList>
    </citation>
    <scope>NUCLEOTIDE SEQUENCE [LARGE SCALE GENOMIC DNA]</scope>
</reference>
<dbReference type="GO" id="GO:0007156">
    <property type="term" value="P:homophilic cell adhesion via plasma membrane adhesion molecules"/>
    <property type="evidence" value="ECO:0007669"/>
    <property type="project" value="InterPro"/>
</dbReference>
<dbReference type="Proteomes" id="UP000314983">
    <property type="component" value="Chromosome 2"/>
</dbReference>
<evidence type="ECO:0000256" key="7">
    <source>
        <dbReference type="PROSITE-ProRule" id="PRU00043"/>
    </source>
</evidence>
<name>A0A4W4FVY0_ELEEL</name>
<comment type="subcellular location">
    <subcellularLocation>
        <location evidence="1">Membrane</location>
        <topology evidence="1">Single-pass membrane protein</topology>
    </subcellularLocation>
</comment>
<dbReference type="InterPro" id="IPR015919">
    <property type="entry name" value="Cadherin-like_sf"/>
</dbReference>
<feature type="domain" description="Cadherin" evidence="8">
    <location>
        <begin position="23"/>
        <end position="111"/>
    </location>
</feature>
<evidence type="ECO:0000259" key="8">
    <source>
        <dbReference type="PROSITE" id="PS50268"/>
    </source>
</evidence>
<dbReference type="PANTHER" id="PTHR24028:SF32">
    <property type="entry name" value="CADHERIN-RELATED NEURONAL RECEPTOR VARIABLE 10-RELATED"/>
    <property type="match status" value="1"/>
</dbReference>
<proteinExistence type="predicted"/>
<keyword evidence="4" id="KW-1133">Transmembrane helix</keyword>
<keyword evidence="6" id="KW-0325">Glycoprotein</keyword>
<reference evidence="10" key="2">
    <citation type="journal article" date="2017" name="Sci. Adv.">
        <title>A tail of two voltages: Proteomic comparison of the three electric organs of the electric eel.</title>
        <authorList>
            <person name="Traeger L.L."/>
            <person name="Sabat G."/>
            <person name="Barrett-Wilt G.A."/>
            <person name="Wells G.B."/>
            <person name="Sussman M.R."/>
        </authorList>
    </citation>
    <scope>NUCLEOTIDE SEQUENCE [LARGE SCALE GENOMIC DNA]</scope>
</reference>
<dbReference type="PROSITE" id="PS50268">
    <property type="entry name" value="CADHERIN_2"/>
    <property type="match status" value="1"/>
</dbReference>